<organism evidence="1 2">
    <name type="scientific">Rubroshorea leprosula</name>
    <dbReference type="NCBI Taxonomy" id="152421"/>
    <lineage>
        <taxon>Eukaryota</taxon>
        <taxon>Viridiplantae</taxon>
        <taxon>Streptophyta</taxon>
        <taxon>Embryophyta</taxon>
        <taxon>Tracheophyta</taxon>
        <taxon>Spermatophyta</taxon>
        <taxon>Magnoliopsida</taxon>
        <taxon>eudicotyledons</taxon>
        <taxon>Gunneridae</taxon>
        <taxon>Pentapetalae</taxon>
        <taxon>rosids</taxon>
        <taxon>malvids</taxon>
        <taxon>Malvales</taxon>
        <taxon>Dipterocarpaceae</taxon>
        <taxon>Rubroshorea</taxon>
    </lineage>
</organism>
<dbReference type="EMBL" id="BPVZ01000205">
    <property type="protein sequence ID" value="GKV46271.1"/>
    <property type="molecule type" value="Genomic_DNA"/>
</dbReference>
<name>A0AAV5MBQ4_9ROSI</name>
<proteinExistence type="predicted"/>
<reference evidence="1 2" key="1">
    <citation type="journal article" date="2021" name="Commun. Biol.">
        <title>The genome of Shorea leprosula (Dipterocarpaceae) highlights the ecological relevance of drought in aseasonal tropical rainforests.</title>
        <authorList>
            <person name="Ng K.K.S."/>
            <person name="Kobayashi M.J."/>
            <person name="Fawcett J.A."/>
            <person name="Hatakeyama M."/>
            <person name="Paape T."/>
            <person name="Ng C.H."/>
            <person name="Ang C.C."/>
            <person name="Tnah L.H."/>
            <person name="Lee C.T."/>
            <person name="Nishiyama T."/>
            <person name="Sese J."/>
            <person name="O'Brien M.J."/>
            <person name="Copetti D."/>
            <person name="Mohd Noor M.I."/>
            <person name="Ong R.C."/>
            <person name="Putra M."/>
            <person name="Sireger I.Z."/>
            <person name="Indrioko S."/>
            <person name="Kosugi Y."/>
            <person name="Izuno A."/>
            <person name="Isagi Y."/>
            <person name="Lee S.L."/>
            <person name="Shimizu K.K."/>
        </authorList>
    </citation>
    <scope>NUCLEOTIDE SEQUENCE [LARGE SCALE GENOMIC DNA]</scope>
    <source>
        <strain evidence="1">214</strain>
    </source>
</reference>
<protein>
    <submittedName>
        <fullName evidence="1">Uncharacterized protein</fullName>
    </submittedName>
</protein>
<evidence type="ECO:0000313" key="2">
    <source>
        <dbReference type="Proteomes" id="UP001054252"/>
    </source>
</evidence>
<comment type="caution">
    <text evidence="1">The sequence shown here is derived from an EMBL/GenBank/DDBJ whole genome shotgun (WGS) entry which is preliminary data.</text>
</comment>
<keyword evidence="2" id="KW-1185">Reference proteome</keyword>
<sequence>MTEAQNNMSQTIAQSVATALTAYGINPQAGHHILPQHIARAPVSAQIHPSPTTLIPPKLLP</sequence>
<accession>A0AAV5MBQ4</accession>
<dbReference type="Proteomes" id="UP001054252">
    <property type="component" value="Unassembled WGS sequence"/>
</dbReference>
<evidence type="ECO:0000313" key="1">
    <source>
        <dbReference type="EMBL" id="GKV46271.1"/>
    </source>
</evidence>
<dbReference type="AlphaFoldDB" id="A0AAV5MBQ4"/>
<gene>
    <name evidence="1" type="ORF">SLEP1_g53266</name>
</gene>